<dbReference type="Proteomes" id="UP001151760">
    <property type="component" value="Unassembled WGS sequence"/>
</dbReference>
<comment type="caution">
    <text evidence="2">The sequence shown here is derived from an EMBL/GenBank/DDBJ whole genome shotgun (WGS) entry which is preliminary data.</text>
</comment>
<feature type="compositionally biased region" description="Low complexity" evidence="1">
    <location>
        <begin position="150"/>
        <end position="161"/>
    </location>
</feature>
<evidence type="ECO:0000313" key="3">
    <source>
        <dbReference type="Proteomes" id="UP001151760"/>
    </source>
</evidence>
<reference evidence="2" key="2">
    <citation type="submission" date="2022-01" db="EMBL/GenBank/DDBJ databases">
        <authorList>
            <person name="Yamashiro T."/>
            <person name="Shiraishi A."/>
            <person name="Satake H."/>
            <person name="Nakayama K."/>
        </authorList>
    </citation>
    <scope>NUCLEOTIDE SEQUENCE</scope>
</reference>
<feature type="region of interest" description="Disordered" evidence="1">
    <location>
        <begin position="150"/>
        <end position="193"/>
    </location>
</feature>
<feature type="region of interest" description="Disordered" evidence="1">
    <location>
        <begin position="78"/>
        <end position="106"/>
    </location>
</feature>
<keyword evidence="3" id="KW-1185">Reference proteome</keyword>
<protein>
    <submittedName>
        <fullName evidence="2">Uncharacterized protein</fullName>
    </submittedName>
</protein>
<reference evidence="2" key="1">
    <citation type="journal article" date="2022" name="Int. J. Mol. Sci.">
        <title>Draft Genome of Tanacetum Coccineum: Genomic Comparison of Closely Related Tanacetum-Family Plants.</title>
        <authorList>
            <person name="Yamashiro T."/>
            <person name="Shiraishi A."/>
            <person name="Nakayama K."/>
            <person name="Satake H."/>
        </authorList>
    </citation>
    <scope>NUCLEOTIDE SEQUENCE</scope>
</reference>
<name>A0ABQ5AUP3_9ASTR</name>
<accession>A0ABQ5AUP3</accession>
<evidence type="ECO:0000313" key="2">
    <source>
        <dbReference type="EMBL" id="GJT05507.1"/>
    </source>
</evidence>
<sequence>MFLDFNLDGAFITLARFIASAFHASATRSLCLSASTVIFLTDAIAGVTFIQQLIFFSSGPSVVPLVATLTYTKKRSLPGSSTLGSASKREKNAESSGSGAPVAGESATRDDNTIVLVSFEAPSPAAISKAEEFVPALLLFGMGESAAGSSQEAADDAGSQQLVSRGGSKAPASQSSTSTQSEPLVSSRLGPRSKPMAQHIPTIVFYLVQDSDDTPREDHFYASMSVDPSMAKDIYRPNWELTNDFTMEKGPLCRSFIGHLATPWQFA</sequence>
<evidence type="ECO:0000256" key="1">
    <source>
        <dbReference type="SAM" id="MobiDB-lite"/>
    </source>
</evidence>
<organism evidence="2 3">
    <name type="scientific">Tanacetum coccineum</name>
    <dbReference type="NCBI Taxonomy" id="301880"/>
    <lineage>
        <taxon>Eukaryota</taxon>
        <taxon>Viridiplantae</taxon>
        <taxon>Streptophyta</taxon>
        <taxon>Embryophyta</taxon>
        <taxon>Tracheophyta</taxon>
        <taxon>Spermatophyta</taxon>
        <taxon>Magnoliopsida</taxon>
        <taxon>eudicotyledons</taxon>
        <taxon>Gunneridae</taxon>
        <taxon>Pentapetalae</taxon>
        <taxon>asterids</taxon>
        <taxon>campanulids</taxon>
        <taxon>Asterales</taxon>
        <taxon>Asteraceae</taxon>
        <taxon>Asteroideae</taxon>
        <taxon>Anthemideae</taxon>
        <taxon>Anthemidinae</taxon>
        <taxon>Tanacetum</taxon>
    </lineage>
</organism>
<dbReference type="EMBL" id="BQNB010012592">
    <property type="protein sequence ID" value="GJT05507.1"/>
    <property type="molecule type" value="Genomic_DNA"/>
</dbReference>
<proteinExistence type="predicted"/>
<gene>
    <name evidence="2" type="ORF">Tco_0839969</name>
</gene>